<evidence type="ECO:0000256" key="3">
    <source>
        <dbReference type="RuleBase" id="RU003956"/>
    </source>
</evidence>
<evidence type="ECO:0000256" key="1">
    <source>
        <dbReference type="ARBA" id="ARBA00006217"/>
    </source>
</evidence>
<dbReference type="PANTHER" id="PTHR11002">
    <property type="entry name" value="CARBONIC ANHYDRASE"/>
    <property type="match status" value="1"/>
</dbReference>
<dbReference type="OrthoDB" id="10020193at2759"/>
<dbReference type="SUPFAM" id="SSF53056">
    <property type="entry name" value="beta-carbonic anhydrase, cab"/>
    <property type="match status" value="1"/>
</dbReference>
<comment type="cofactor">
    <cofactor evidence="2">
        <name>Zn(2+)</name>
        <dbReference type="ChEBI" id="CHEBI:29105"/>
    </cofactor>
    <text evidence="2">Binds 1 zinc ion per subunit.</text>
</comment>
<dbReference type="AlphaFoldDB" id="A0A2G9U6E3"/>
<keyword evidence="2 3" id="KW-0862">Zinc</keyword>
<name>A0A2G9U6E3_TELCI</name>
<reference evidence="4 5" key="1">
    <citation type="submission" date="2015-09" db="EMBL/GenBank/DDBJ databases">
        <title>Draft genome of the parasitic nematode Teladorsagia circumcincta isolate WARC Sus (inbred).</title>
        <authorList>
            <person name="Mitreva M."/>
        </authorList>
    </citation>
    <scope>NUCLEOTIDE SEQUENCE [LARGE SCALE GENOMIC DNA]</scope>
    <source>
        <strain evidence="4 5">S</strain>
    </source>
</reference>
<dbReference type="Pfam" id="PF00484">
    <property type="entry name" value="Pro_CA"/>
    <property type="match status" value="1"/>
</dbReference>
<dbReference type="PANTHER" id="PTHR11002:SF69">
    <property type="entry name" value="CARBONIC ANHYDRASE"/>
    <property type="match status" value="1"/>
</dbReference>
<dbReference type="Proteomes" id="UP000230423">
    <property type="component" value="Unassembled WGS sequence"/>
</dbReference>
<comment type="similarity">
    <text evidence="1 3">Belongs to the beta-class carbonic anhydrase family.</text>
</comment>
<dbReference type="InterPro" id="IPR036874">
    <property type="entry name" value="Carbonic_anhydrase_sf"/>
</dbReference>
<dbReference type="SMART" id="SM00947">
    <property type="entry name" value="Pro_CA"/>
    <property type="match status" value="1"/>
</dbReference>
<protein>
    <recommendedName>
        <fullName evidence="3">Carbonic anhydrase</fullName>
        <ecNumber evidence="3">4.2.1.1</ecNumber>
    </recommendedName>
    <alternativeName>
        <fullName evidence="3">Carbonate dehydratase</fullName>
    </alternativeName>
</protein>
<feature type="binding site" evidence="2">
    <location>
        <position position="161"/>
    </location>
    <ligand>
        <name>Zn(2+)</name>
        <dbReference type="ChEBI" id="CHEBI:29105"/>
    </ligand>
</feature>
<dbReference type="Gene3D" id="3.40.1050.10">
    <property type="entry name" value="Carbonic anhydrase"/>
    <property type="match status" value="1"/>
</dbReference>
<comment type="catalytic activity">
    <reaction evidence="3">
        <text>hydrogencarbonate + H(+) = CO2 + H2O</text>
        <dbReference type="Rhea" id="RHEA:10748"/>
        <dbReference type="ChEBI" id="CHEBI:15377"/>
        <dbReference type="ChEBI" id="CHEBI:15378"/>
        <dbReference type="ChEBI" id="CHEBI:16526"/>
        <dbReference type="ChEBI" id="CHEBI:17544"/>
        <dbReference type="EC" id="4.2.1.1"/>
    </reaction>
</comment>
<keyword evidence="3" id="KW-0456">Lyase</keyword>
<dbReference type="GO" id="GO:0008270">
    <property type="term" value="F:zinc ion binding"/>
    <property type="evidence" value="ECO:0007669"/>
    <property type="project" value="UniProtKB-UniRule"/>
</dbReference>
<dbReference type="GO" id="GO:0004089">
    <property type="term" value="F:carbonate dehydratase activity"/>
    <property type="evidence" value="ECO:0007669"/>
    <property type="project" value="UniProtKB-UniRule"/>
</dbReference>
<dbReference type="EMBL" id="KZ348775">
    <property type="protein sequence ID" value="PIO65738.1"/>
    <property type="molecule type" value="Genomic_DNA"/>
</dbReference>
<evidence type="ECO:0000313" key="5">
    <source>
        <dbReference type="Proteomes" id="UP000230423"/>
    </source>
</evidence>
<organism evidence="4 5">
    <name type="scientific">Teladorsagia circumcincta</name>
    <name type="common">Brown stomach worm</name>
    <name type="synonym">Ostertagia circumcincta</name>
    <dbReference type="NCBI Taxonomy" id="45464"/>
    <lineage>
        <taxon>Eukaryota</taxon>
        <taxon>Metazoa</taxon>
        <taxon>Ecdysozoa</taxon>
        <taxon>Nematoda</taxon>
        <taxon>Chromadorea</taxon>
        <taxon>Rhabditida</taxon>
        <taxon>Rhabditina</taxon>
        <taxon>Rhabditomorpha</taxon>
        <taxon>Strongyloidea</taxon>
        <taxon>Trichostrongylidae</taxon>
        <taxon>Teladorsagia</taxon>
    </lineage>
</organism>
<accession>A0A2G9U6E3</accession>
<dbReference type="InterPro" id="IPR001765">
    <property type="entry name" value="Carbonic_anhydrase"/>
</dbReference>
<keyword evidence="5" id="KW-1185">Reference proteome</keyword>
<evidence type="ECO:0000256" key="2">
    <source>
        <dbReference type="PIRSR" id="PIRSR601765-1"/>
    </source>
</evidence>
<evidence type="ECO:0000313" key="4">
    <source>
        <dbReference type="EMBL" id="PIO65738.1"/>
    </source>
</evidence>
<feature type="binding site" evidence="2">
    <location>
        <position position="93"/>
    </location>
    <ligand>
        <name>Zn(2+)</name>
        <dbReference type="ChEBI" id="CHEBI:29105"/>
    </ligand>
</feature>
<dbReference type="EC" id="4.2.1.1" evidence="3"/>
<comment type="function">
    <text evidence="3">Reversible hydration of carbon dioxide.</text>
</comment>
<feature type="binding site" evidence="2">
    <location>
        <position position="158"/>
    </location>
    <ligand>
        <name>Zn(2+)</name>
        <dbReference type="ChEBI" id="CHEBI:29105"/>
    </ligand>
</feature>
<sequence length="214" mass="23814">MKAGVLVSDMPFSKRSTYEKAHSTSRTLLTLAEQLVTKTGNVSSSNPSQMPGLAKVLAGIIRFRKTIRGDMVKQFEMIRNNPNPTAAFFACMDSRMFPAAFTSSNVGDMFVVRNSGNMIPHAAHYGPAGYEVSVTTEPAALELAVKRGHIHHVIVCGHSDCKEFLEKKTVDLHAMWFDIFAGEMYMFSKPRKQFILIDEETVGQLETEIEKHLA</sequence>
<proteinExistence type="inferred from homology"/>
<feature type="binding site" evidence="2">
    <location>
        <position position="91"/>
    </location>
    <ligand>
        <name>Zn(2+)</name>
        <dbReference type="ChEBI" id="CHEBI:29105"/>
    </ligand>
</feature>
<keyword evidence="2" id="KW-0479">Metal-binding</keyword>
<gene>
    <name evidence="4" type="ORF">TELCIR_12574</name>
</gene>